<dbReference type="EMBL" id="QGNY01000012">
    <property type="protein sequence ID" value="PWS29670.1"/>
    <property type="molecule type" value="Genomic_DNA"/>
</dbReference>
<keyword evidence="2" id="KW-1185">Reference proteome</keyword>
<evidence type="ECO:0000313" key="1">
    <source>
        <dbReference type="EMBL" id="PWS29670.1"/>
    </source>
</evidence>
<evidence type="ECO:0008006" key="3">
    <source>
        <dbReference type="Google" id="ProtNLM"/>
    </source>
</evidence>
<gene>
    <name evidence="1" type="ORF">DF947_21730</name>
</gene>
<comment type="caution">
    <text evidence="1">The sequence shown here is derived from an EMBL/GenBank/DDBJ whole genome shotgun (WGS) entry which is preliminary data.</text>
</comment>
<protein>
    <recommendedName>
        <fullName evidence="3">Lipoprotein</fullName>
    </recommendedName>
</protein>
<dbReference type="AlphaFoldDB" id="A0A317ERX2"/>
<name>A0A317ERX2_9SPHI</name>
<evidence type="ECO:0000313" key="2">
    <source>
        <dbReference type="Proteomes" id="UP000245391"/>
    </source>
</evidence>
<dbReference type="PROSITE" id="PS51257">
    <property type="entry name" value="PROKAR_LIPOPROTEIN"/>
    <property type="match status" value="1"/>
</dbReference>
<proteinExistence type="predicted"/>
<organism evidence="1 2">
    <name type="scientific">Pedobacter paludis</name>
    <dbReference type="NCBI Taxonomy" id="2203212"/>
    <lineage>
        <taxon>Bacteria</taxon>
        <taxon>Pseudomonadati</taxon>
        <taxon>Bacteroidota</taxon>
        <taxon>Sphingobacteriia</taxon>
        <taxon>Sphingobacteriales</taxon>
        <taxon>Sphingobacteriaceae</taxon>
        <taxon>Pedobacter</taxon>
    </lineage>
</organism>
<reference evidence="2" key="1">
    <citation type="submission" date="2018-05" db="EMBL/GenBank/DDBJ databases">
        <title>Pedobacter paludis sp. nov., isolated from wetland soil.</title>
        <authorList>
            <person name="Zhang Y."/>
        </authorList>
    </citation>
    <scope>NUCLEOTIDE SEQUENCE [LARGE SCALE GENOMIC DNA]</scope>
    <source>
        <strain evidence="2">R-8</strain>
    </source>
</reference>
<sequence>MRTAKYHIFKIMLSIFILSGTACIKKKVNNAPVKLLPLSPFTYTFTTPTAKKDGTTSSKNEYFFLNNNQETDRFLIAELHKKFKILDTGNYPNHSIYIYNKTETLNQNFKGNRDQLKGLHDDDLRVYIRYKMGKMDLFYLLKDGKVVYDGLHQIKIDPPFEFD</sequence>
<dbReference type="Proteomes" id="UP000245391">
    <property type="component" value="Unassembled WGS sequence"/>
</dbReference>
<accession>A0A317ERX2</accession>